<evidence type="ECO:0000313" key="2">
    <source>
        <dbReference type="Proteomes" id="UP000823775"/>
    </source>
</evidence>
<reference evidence="1 2" key="1">
    <citation type="journal article" date="2021" name="BMC Genomics">
        <title>Datura genome reveals duplications of psychoactive alkaloid biosynthetic genes and high mutation rate following tissue culture.</title>
        <authorList>
            <person name="Rajewski A."/>
            <person name="Carter-House D."/>
            <person name="Stajich J."/>
            <person name="Litt A."/>
        </authorList>
    </citation>
    <scope>NUCLEOTIDE SEQUENCE [LARGE SCALE GENOMIC DNA]</scope>
    <source>
        <strain evidence="1">AR-01</strain>
    </source>
</reference>
<evidence type="ECO:0000313" key="1">
    <source>
        <dbReference type="EMBL" id="MCE3051330.1"/>
    </source>
</evidence>
<comment type="caution">
    <text evidence="1">The sequence shown here is derived from an EMBL/GenBank/DDBJ whole genome shotgun (WGS) entry which is preliminary data.</text>
</comment>
<feature type="non-terminal residue" evidence="1">
    <location>
        <position position="56"/>
    </location>
</feature>
<keyword evidence="2" id="KW-1185">Reference proteome</keyword>
<gene>
    <name evidence="1" type="ORF">HAX54_049476</name>
</gene>
<accession>A0ABS8WKI5</accession>
<dbReference type="Proteomes" id="UP000823775">
    <property type="component" value="Unassembled WGS sequence"/>
</dbReference>
<protein>
    <submittedName>
        <fullName evidence="1">Uncharacterized protein</fullName>
    </submittedName>
</protein>
<dbReference type="EMBL" id="JACEIK010008394">
    <property type="protein sequence ID" value="MCE3051330.1"/>
    <property type="molecule type" value="Genomic_DNA"/>
</dbReference>
<organism evidence="1 2">
    <name type="scientific">Datura stramonium</name>
    <name type="common">Jimsonweed</name>
    <name type="synonym">Common thornapple</name>
    <dbReference type="NCBI Taxonomy" id="4076"/>
    <lineage>
        <taxon>Eukaryota</taxon>
        <taxon>Viridiplantae</taxon>
        <taxon>Streptophyta</taxon>
        <taxon>Embryophyta</taxon>
        <taxon>Tracheophyta</taxon>
        <taxon>Spermatophyta</taxon>
        <taxon>Magnoliopsida</taxon>
        <taxon>eudicotyledons</taxon>
        <taxon>Gunneridae</taxon>
        <taxon>Pentapetalae</taxon>
        <taxon>asterids</taxon>
        <taxon>lamiids</taxon>
        <taxon>Solanales</taxon>
        <taxon>Solanaceae</taxon>
        <taxon>Solanoideae</taxon>
        <taxon>Datureae</taxon>
        <taxon>Datura</taxon>
    </lineage>
</organism>
<sequence>IVVDIGLFIERDLIDQGRIVKIKRVEEELLGIVSIVVPREIGVTAWLKAHHGPNGY</sequence>
<proteinExistence type="predicted"/>
<feature type="non-terminal residue" evidence="1">
    <location>
        <position position="1"/>
    </location>
</feature>
<name>A0ABS8WKI5_DATST</name>